<comment type="caution">
    <text evidence="2">The sequence shown here is derived from an EMBL/GenBank/DDBJ whole genome shotgun (WGS) entry which is preliminary data.</text>
</comment>
<dbReference type="EMBL" id="JBHRSW010000007">
    <property type="protein sequence ID" value="MFC3121264.1"/>
    <property type="molecule type" value="Genomic_DNA"/>
</dbReference>
<keyword evidence="3" id="KW-1185">Reference proteome</keyword>
<dbReference type="Proteomes" id="UP001595478">
    <property type="component" value="Unassembled WGS sequence"/>
</dbReference>
<evidence type="ECO:0000313" key="3">
    <source>
        <dbReference type="Proteomes" id="UP001595478"/>
    </source>
</evidence>
<reference evidence="3" key="1">
    <citation type="journal article" date="2019" name="Int. J. Syst. Evol. Microbiol.">
        <title>The Global Catalogue of Microorganisms (GCM) 10K type strain sequencing project: providing services to taxonomists for standard genome sequencing and annotation.</title>
        <authorList>
            <consortium name="The Broad Institute Genomics Platform"/>
            <consortium name="The Broad Institute Genome Sequencing Center for Infectious Disease"/>
            <person name="Wu L."/>
            <person name="Ma J."/>
        </authorList>
    </citation>
    <scope>NUCLEOTIDE SEQUENCE [LARGE SCALE GENOMIC DNA]</scope>
    <source>
        <strain evidence="3">KCTC 52473</strain>
    </source>
</reference>
<accession>A0ABV7FLS6</accession>
<feature type="signal peptide" evidence="1">
    <location>
        <begin position="1"/>
        <end position="18"/>
    </location>
</feature>
<protein>
    <submittedName>
        <fullName evidence="2">Uncharacterized protein</fullName>
    </submittedName>
</protein>
<feature type="chain" id="PRO_5046673223" evidence="1">
    <location>
        <begin position="19"/>
        <end position="106"/>
    </location>
</feature>
<evidence type="ECO:0000256" key="1">
    <source>
        <dbReference type="SAM" id="SignalP"/>
    </source>
</evidence>
<name>A0ABV7FLS6_9ALTE</name>
<organism evidence="2 3">
    <name type="scientific">Agaribacter flavus</name>
    <dbReference type="NCBI Taxonomy" id="1902781"/>
    <lineage>
        <taxon>Bacteria</taxon>
        <taxon>Pseudomonadati</taxon>
        <taxon>Pseudomonadota</taxon>
        <taxon>Gammaproteobacteria</taxon>
        <taxon>Alteromonadales</taxon>
        <taxon>Alteromonadaceae</taxon>
        <taxon>Agaribacter</taxon>
    </lineage>
</organism>
<keyword evidence="1" id="KW-0732">Signal</keyword>
<sequence>MRKLATILLALSTFSVIAADNTTDAKNSFSCMDKKTFEVNAKCISTKIEKSDNFNHSQKSFWNETVSANDYVMATLLMDPKTLNITVIAHRDKTSESLAKLTKIKN</sequence>
<proteinExistence type="predicted"/>
<gene>
    <name evidence="2" type="ORF">ACFOHL_06495</name>
</gene>
<dbReference type="RefSeq" id="WP_376919398.1">
    <property type="nucleotide sequence ID" value="NZ_JBHRSW010000007.1"/>
</dbReference>
<evidence type="ECO:0000313" key="2">
    <source>
        <dbReference type="EMBL" id="MFC3121264.1"/>
    </source>
</evidence>